<feature type="domain" description="Response regulatory" evidence="7">
    <location>
        <begin position="4"/>
        <end position="120"/>
    </location>
</feature>
<reference evidence="8 9" key="1">
    <citation type="submission" date="2019-03" db="EMBL/GenBank/DDBJ databases">
        <title>Three New Species of Nocardioides, Nocardioides euryhalodurans sp. nov., Nocardioides seonyuensis sp. nov. and Nocardioides eburneoflavus sp. nov., Iolated from Soil.</title>
        <authorList>
            <person name="Roh S.G."/>
            <person name="Lee C."/>
            <person name="Kim M.-K."/>
            <person name="Kim S.B."/>
        </authorList>
    </citation>
    <scope>NUCLEOTIDE SEQUENCE [LARGE SCALE GENOMIC DNA]</scope>
    <source>
        <strain evidence="8 9">MMS17-SY117</strain>
    </source>
</reference>
<dbReference type="PROSITE" id="PS00622">
    <property type="entry name" value="HTH_LUXR_1"/>
    <property type="match status" value="1"/>
</dbReference>
<accession>A0A4P7GPR9</accession>
<dbReference type="PROSITE" id="PS50043">
    <property type="entry name" value="HTH_LUXR_2"/>
    <property type="match status" value="1"/>
</dbReference>
<dbReference type="PANTHER" id="PTHR43214:SF24">
    <property type="entry name" value="TRANSCRIPTIONAL REGULATORY PROTEIN NARL-RELATED"/>
    <property type="match status" value="1"/>
</dbReference>
<dbReference type="PRINTS" id="PR00038">
    <property type="entry name" value="HTHLUXR"/>
</dbReference>
<evidence type="ECO:0000259" key="6">
    <source>
        <dbReference type="PROSITE" id="PS50043"/>
    </source>
</evidence>
<dbReference type="OrthoDB" id="9808843at2"/>
<evidence type="ECO:0000256" key="3">
    <source>
        <dbReference type="ARBA" id="ARBA00023125"/>
    </source>
</evidence>
<dbReference type="InterPro" id="IPR039420">
    <property type="entry name" value="WalR-like"/>
</dbReference>
<dbReference type="CDD" id="cd06170">
    <property type="entry name" value="LuxR_C_like"/>
    <property type="match status" value="1"/>
</dbReference>
<dbReference type="CDD" id="cd17535">
    <property type="entry name" value="REC_NarL-like"/>
    <property type="match status" value="1"/>
</dbReference>
<dbReference type="InterPro" id="IPR011006">
    <property type="entry name" value="CheY-like_superfamily"/>
</dbReference>
<dbReference type="RefSeq" id="WP_135079999.1">
    <property type="nucleotide sequence ID" value="NZ_CP038267.1"/>
</dbReference>
<keyword evidence="1 5" id="KW-0597">Phosphoprotein</keyword>
<keyword evidence="9" id="KW-1185">Reference proteome</keyword>
<feature type="domain" description="HTH luxR-type" evidence="6">
    <location>
        <begin position="144"/>
        <end position="209"/>
    </location>
</feature>
<dbReference type="GO" id="GO:0000160">
    <property type="term" value="P:phosphorelay signal transduction system"/>
    <property type="evidence" value="ECO:0007669"/>
    <property type="project" value="InterPro"/>
</dbReference>
<dbReference type="Pfam" id="PF00072">
    <property type="entry name" value="Response_reg"/>
    <property type="match status" value="1"/>
</dbReference>
<dbReference type="SMART" id="SM00448">
    <property type="entry name" value="REC"/>
    <property type="match status" value="1"/>
</dbReference>
<feature type="modified residue" description="4-aspartylphosphate" evidence="5">
    <location>
        <position position="55"/>
    </location>
</feature>
<evidence type="ECO:0000256" key="5">
    <source>
        <dbReference type="PROSITE-ProRule" id="PRU00169"/>
    </source>
</evidence>
<dbReference type="GO" id="GO:0003677">
    <property type="term" value="F:DNA binding"/>
    <property type="evidence" value="ECO:0007669"/>
    <property type="project" value="UniProtKB-KW"/>
</dbReference>
<dbReference type="InterPro" id="IPR058245">
    <property type="entry name" value="NreC/VraR/RcsB-like_REC"/>
</dbReference>
<dbReference type="PROSITE" id="PS50110">
    <property type="entry name" value="RESPONSE_REGULATORY"/>
    <property type="match status" value="1"/>
</dbReference>
<evidence type="ECO:0000313" key="9">
    <source>
        <dbReference type="Proteomes" id="UP000294894"/>
    </source>
</evidence>
<dbReference type="SUPFAM" id="SSF52172">
    <property type="entry name" value="CheY-like"/>
    <property type="match status" value="1"/>
</dbReference>
<dbReference type="SMART" id="SM00421">
    <property type="entry name" value="HTH_LUXR"/>
    <property type="match status" value="1"/>
</dbReference>
<dbReference type="InterPro" id="IPR001789">
    <property type="entry name" value="Sig_transdc_resp-reg_receiver"/>
</dbReference>
<proteinExistence type="predicted"/>
<sequence length="232" mass="24535">MTLRVLVADDNVLLRAGLVTVLGSDPELEVVGEADDGRAAVRLATELDPDVVLMDVEMPGGDGITAIARLREVAPRVRCLVLTMFDLDEYVLEGLRAGAAGFLLKTTEPAALIAAVRSCAAGDTTLGPSVVARLVDSYVRPAERAPGLDRLTERELDVLRSMARGQSNAEIAGELHLAETTVKTHVARVLAKLGVRDRVQAVVVAHRSGVTGVVRSSRADGFPAQAGRPTSR</sequence>
<dbReference type="Proteomes" id="UP000294894">
    <property type="component" value="Chromosome"/>
</dbReference>
<organism evidence="8 9">
    <name type="scientific">Nocardioides euryhalodurans</name>
    <dbReference type="NCBI Taxonomy" id="2518370"/>
    <lineage>
        <taxon>Bacteria</taxon>
        <taxon>Bacillati</taxon>
        <taxon>Actinomycetota</taxon>
        <taxon>Actinomycetes</taxon>
        <taxon>Propionibacteriales</taxon>
        <taxon>Nocardioidaceae</taxon>
        <taxon>Nocardioides</taxon>
    </lineage>
</organism>
<dbReference type="GO" id="GO:0006355">
    <property type="term" value="P:regulation of DNA-templated transcription"/>
    <property type="evidence" value="ECO:0007669"/>
    <property type="project" value="InterPro"/>
</dbReference>
<evidence type="ECO:0000313" key="8">
    <source>
        <dbReference type="EMBL" id="QBR94009.1"/>
    </source>
</evidence>
<keyword evidence="4" id="KW-0804">Transcription</keyword>
<name>A0A4P7GPR9_9ACTN</name>
<evidence type="ECO:0000259" key="7">
    <source>
        <dbReference type="PROSITE" id="PS50110"/>
    </source>
</evidence>
<gene>
    <name evidence="8" type="ORF">EXE57_18260</name>
</gene>
<dbReference type="SUPFAM" id="SSF46894">
    <property type="entry name" value="C-terminal effector domain of the bipartite response regulators"/>
    <property type="match status" value="1"/>
</dbReference>
<dbReference type="AlphaFoldDB" id="A0A4P7GPR9"/>
<evidence type="ECO:0000256" key="4">
    <source>
        <dbReference type="ARBA" id="ARBA00023163"/>
    </source>
</evidence>
<dbReference type="KEGG" id="noy:EXE57_18260"/>
<evidence type="ECO:0000256" key="2">
    <source>
        <dbReference type="ARBA" id="ARBA00023015"/>
    </source>
</evidence>
<keyword evidence="2" id="KW-0805">Transcription regulation</keyword>
<dbReference type="EMBL" id="CP038267">
    <property type="protein sequence ID" value="QBR94009.1"/>
    <property type="molecule type" value="Genomic_DNA"/>
</dbReference>
<evidence type="ECO:0000256" key="1">
    <source>
        <dbReference type="ARBA" id="ARBA00022553"/>
    </source>
</evidence>
<dbReference type="Gene3D" id="3.40.50.2300">
    <property type="match status" value="1"/>
</dbReference>
<dbReference type="Pfam" id="PF00196">
    <property type="entry name" value="GerE"/>
    <property type="match status" value="1"/>
</dbReference>
<dbReference type="InterPro" id="IPR016032">
    <property type="entry name" value="Sig_transdc_resp-reg_C-effctor"/>
</dbReference>
<dbReference type="InterPro" id="IPR000792">
    <property type="entry name" value="Tscrpt_reg_LuxR_C"/>
</dbReference>
<dbReference type="PANTHER" id="PTHR43214">
    <property type="entry name" value="TWO-COMPONENT RESPONSE REGULATOR"/>
    <property type="match status" value="1"/>
</dbReference>
<protein>
    <submittedName>
        <fullName evidence="8">Response regulator transcription factor</fullName>
    </submittedName>
</protein>
<keyword evidence="3" id="KW-0238">DNA-binding</keyword>